<dbReference type="PANTHER" id="PTHR15704:SF7">
    <property type="entry name" value="SUPERKILLER COMPLEX PROTEIN 3"/>
    <property type="match status" value="1"/>
</dbReference>
<dbReference type="GO" id="GO:0006401">
    <property type="term" value="P:RNA catabolic process"/>
    <property type="evidence" value="ECO:0007669"/>
    <property type="project" value="InterPro"/>
</dbReference>
<organism evidence="4 5">
    <name type="scientific">Agaricus bisporus var. burnettii</name>
    <dbReference type="NCBI Taxonomy" id="192524"/>
    <lineage>
        <taxon>Eukaryota</taxon>
        <taxon>Fungi</taxon>
        <taxon>Dikarya</taxon>
        <taxon>Basidiomycota</taxon>
        <taxon>Agaricomycotina</taxon>
        <taxon>Agaricomycetes</taxon>
        <taxon>Agaricomycetidae</taxon>
        <taxon>Agaricales</taxon>
        <taxon>Agaricineae</taxon>
        <taxon>Agaricaceae</taxon>
        <taxon>Agaricus</taxon>
    </lineage>
</organism>
<dbReference type="PANTHER" id="PTHR15704">
    <property type="entry name" value="SUPERKILLER 3 PROTEIN-RELATED"/>
    <property type="match status" value="1"/>
</dbReference>
<dbReference type="PROSITE" id="PS50005">
    <property type="entry name" value="TPR"/>
    <property type="match status" value="4"/>
</dbReference>
<dbReference type="SMART" id="SM00028">
    <property type="entry name" value="TPR"/>
    <property type="match status" value="15"/>
</dbReference>
<feature type="repeat" description="TPR" evidence="3">
    <location>
        <begin position="972"/>
        <end position="1005"/>
    </location>
</feature>
<comment type="caution">
    <text evidence="4">The sequence shown here is derived from an EMBL/GenBank/DDBJ whole genome shotgun (WGS) entry which is preliminary data.</text>
</comment>
<dbReference type="Gene3D" id="1.25.40.10">
    <property type="entry name" value="Tetratricopeptide repeat domain"/>
    <property type="match status" value="6"/>
</dbReference>
<accession>A0A8H7F7W9</accession>
<name>A0A8H7F7W9_AGABI</name>
<dbReference type="EMBL" id="JABXXO010000003">
    <property type="protein sequence ID" value="KAF7782466.1"/>
    <property type="molecule type" value="Genomic_DNA"/>
</dbReference>
<feature type="repeat" description="TPR" evidence="3">
    <location>
        <begin position="38"/>
        <end position="71"/>
    </location>
</feature>
<sequence>MSFVKSKLKAARESIGHKNFSAARDAARQVLEYEPENYTAHVFLGLSLLNLGETDESEQVYRRAASLSPDQILAWQGLSQLYEKIDNPQRLLDTLKTIAQLHQKADDPIKTAETLQKIIDITRSLGDKKQLVKALLYLLPDSPFYHVLSGLDPPDPTNPTATAIFHVQSTVHNELPVLEEIVALIEAQETSFMEKEFESRRTRLNAGSLKEVRNEIGREIWAESQLPALYNRISNHPGSTDDLRRGTESKLLRYKVNYLHALPLTEKYQMQKHELSKEIDELIRGIILLKIPDELAWTLYVEEQDCEAMADYDYSVMKQLIEVLPNSVLAEAFQCYYEYISEGLSEQGNEGEEDEEKASKHGEDPFDGIMNVFARAQGSLTVSRIVGEVYLNEEDYQNASNVAKTALELLQKVEQESGKKLRKTQVGLQSILASALTNLFPPKHHQRASCILHEALSISPENIRCLISQAYILRTAQDWIPAAQLYQKIVELLPGDLEDGLEAKEDQAWCHWQATQELSDIEKMKDVLDDLKNLDGRSHNAARCLWRIGKCYWDLDGIQREEAYSFFIASLKQDSSFAPAFTSLGFFYADVASPSDPVRASKCFQKAFELDPRENLAARKLAEGFAEDREWDLVEVVARRTIEGEGGISPDSAPSVVEFIPTNSWAWKAVGLVEMNRENYLPAIQAFQNVLRAEPEDYLSWSRLGEAYAKAGRQAAAIKALHHALELDPQNWLCSFLIAELKSKTGLCQEAIYIFEELLTQRPDELSVIVALAQAHFALGQTQLQGGFQIRAEASFLDAIEAAMLILERYPGFRGVSWKIISDAALQLCLRTKFHNDSRVAKLSSALHLLLSKEHKTDSRSPFAIESSGPNALLSISIQACHLRVALNQSSNVARGAAWYDLAIGLKTWCTRVPDVGLDTKSGVIEAMTNALKEEPTNELYWSTYGNVQFSDHPKVAQHAYIKALELHPKDVATWTNLGLLYYHHGDLELANEALYRAQVVDPDYPLAWLGQALVAAGNGHEFDAYSLLTHAITLTPNLPDIDAEYGIRAFYESKLSKRRTEDEADPIPCFFALDRYCSRRPDDPLELHLFALICERIGHIDLAISSVERCISILEAAYEESENSVVERQYTIASTTLGRVLLSVGQHERSLESFQTSLGLLAGNEDGEEVTEEADHGRETILLRVQAHLGLALAHFMLRDYSSSLTSSQAALSIAGDDLALKAQIMILLTQTLWALGTDEMKETAKAQLLEYIAVDSENIAAINALAGMGILTEDENLIDAALSEVLSLSVDQRQELDIHRDVDYLVVQHHLSKGMINDALSVAQKEVFLEPGKVEPRIRLANLMIQSKEQRATLSLLSDAVSTSVRDDLSSVAAALRLHSVALCSPSAPTLNLRKSLREIQRAIMLRPFHLKSWQALAYIRSCMGQ</sequence>
<dbReference type="Pfam" id="PF13432">
    <property type="entry name" value="TPR_16"/>
    <property type="match status" value="3"/>
</dbReference>
<evidence type="ECO:0000313" key="5">
    <source>
        <dbReference type="Proteomes" id="UP000629468"/>
    </source>
</evidence>
<evidence type="ECO:0000256" key="1">
    <source>
        <dbReference type="ARBA" id="ARBA00022737"/>
    </source>
</evidence>
<dbReference type="InterPro" id="IPR019734">
    <property type="entry name" value="TPR_rpt"/>
</dbReference>
<proteinExistence type="predicted"/>
<dbReference type="InterPro" id="IPR011990">
    <property type="entry name" value="TPR-like_helical_dom_sf"/>
</dbReference>
<evidence type="ECO:0000313" key="4">
    <source>
        <dbReference type="EMBL" id="KAF7782466.1"/>
    </source>
</evidence>
<dbReference type="SUPFAM" id="SSF48452">
    <property type="entry name" value="TPR-like"/>
    <property type="match status" value="4"/>
</dbReference>
<gene>
    <name evidence="4" type="ORF">Agabi119p4_1842</name>
</gene>
<keyword evidence="2 3" id="KW-0802">TPR repeat</keyword>
<evidence type="ECO:0000256" key="3">
    <source>
        <dbReference type="PROSITE-ProRule" id="PRU00339"/>
    </source>
</evidence>
<dbReference type="GO" id="GO:0055087">
    <property type="term" value="C:Ski complex"/>
    <property type="evidence" value="ECO:0007669"/>
    <property type="project" value="InterPro"/>
</dbReference>
<protein>
    <recommendedName>
        <fullName evidence="6">Superkiller protein 3</fullName>
    </recommendedName>
</protein>
<dbReference type="Proteomes" id="UP000629468">
    <property type="component" value="Unassembled WGS sequence"/>
</dbReference>
<feature type="repeat" description="TPR" evidence="3">
    <location>
        <begin position="664"/>
        <end position="697"/>
    </location>
</feature>
<feature type="repeat" description="TPR" evidence="3">
    <location>
        <begin position="698"/>
        <end position="731"/>
    </location>
</feature>
<reference evidence="4 5" key="1">
    <citation type="journal article" name="Sci. Rep.">
        <title>Telomere-to-telomere assembled and centromere annotated genomes of the two main subspecies of the button mushroom Agaricus bisporus reveal especially polymorphic chromosome ends.</title>
        <authorList>
            <person name="Sonnenberg A.S.M."/>
            <person name="Sedaghat-Telgerd N."/>
            <person name="Lavrijssen B."/>
            <person name="Ohm R.A."/>
            <person name="Hendrickx P.M."/>
            <person name="Scholtmeijer K."/>
            <person name="Baars J.J.P."/>
            <person name="van Peer A."/>
        </authorList>
    </citation>
    <scope>NUCLEOTIDE SEQUENCE [LARGE SCALE GENOMIC DNA]</scope>
    <source>
        <strain evidence="4 5">H119_p4</strain>
    </source>
</reference>
<keyword evidence="1" id="KW-0677">Repeat</keyword>
<evidence type="ECO:0000256" key="2">
    <source>
        <dbReference type="ARBA" id="ARBA00022803"/>
    </source>
</evidence>
<evidence type="ECO:0008006" key="6">
    <source>
        <dbReference type="Google" id="ProtNLM"/>
    </source>
</evidence>
<dbReference type="InterPro" id="IPR039226">
    <property type="entry name" value="Ski3/TTC37"/>
</dbReference>